<accession>A0ABQ5IZM4</accession>
<keyword evidence="2" id="KW-1185">Reference proteome</keyword>
<proteinExistence type="predicted"/>
<reference evidence="1" key="1">
    <citation type="journal article" date="2022" name="Int. J. Mol. Sci.">
        <title>Draft Genome of Tanacetum Coccineum: Genomic Comparison of Closely Related Tanacetum-Family Plants.</title>
        <authorList>
            <person name="Yamashiro T."/>
            <person name="Shiraishi A."/>
            <person name="Nakayama K."/>
            <person name="Satake H."/>
        </authorList>
    </citation>
    <scope>NUCLEOTIDE SEQUENCE</scope>
</reference>
<protein>
    <submittedName>
        <fullName evidence="1">Uncharacterized protein</fullName>
    </submittedName>
</protein>
<name>A0ABQ5IZM4_9ASTR</name>
<dbReference type="EMBL" id="BQNB010021368">
    <property type="protein sequence ID" value="GJU05681.1"/>
    <property type="molecule type" value="Genomic_DNA"/>
</dbReference>
<gene>
    <name evidence="1" type="ORF">Tco_1122111</name>
</gene>
<evidence type="ECO:0000313" key="1">
    <source>
        <dbReference type="EMBL" id="GJU05681.1"/>
    </source>
</evidence>
<organism evidence="1 2">
    <name type="scientific">Tanacetum coccineum</name>
    <dbReference type="NCBI Taxonomy" id="301880"/>
    <lineage>
        <taxon>Eukaryota</taxon>
        <taxon>Viridiplantae</taxon>
        <taxon>Streptophyta</taxon>
        <taxon>Embryophyta</taxon>
        <taxon>Tracheophyta</taxon>
        <taxon>Spermatophyta</taxon>
        <taxon>Magnoliopsida</taxon>
        <taxon>eudicotyledons</taxon>
        <taxon>Gunneridae</taxon>
        <taxon>Pentapetalae</taxon>
        <taxon>asterids</taxon>
        <taxon>campanulids</taxon>
        <taxon>Asterales</taxon>
        <taxon>Asteraceae</taxon>
        <taxon>Asteroideae</taxon>
        <taxon>Anthemideae</taxon>
        <taxon>Anthemidinae</taxon>
        <taxon>Tanacetum</taxon>
    </lineage>
</organism>
<comment type="caution">
    <text evidence="1">The sequence shown here is derived from an EMBL/GenBank/DDBJ whole genome shotgun (WGS) entry which is preliminary data.</text>
</comment>
<evidence type="ECO:0000313" key="2">
    <source>
        <dbReference type="Proteomes" id="UP001151760"/>
    </source>
</evidence>
<dbReference type="Proteomes" id="UP001151760">
    <property type="component" value="Unassembled WGS sequence"/>
</dbReference>
<reference evidence="1" key="2">
    <citation type="submission" date="2022-01" db="EMBL/GenBank/DDBJ databases">
        <authorList>
            <person name="Yamashiro T."/>
            <person name="Shiraishi A."/>
            <person name="Satake H."/>
            <person name="Nakayama K."/>
        </authorList>
    </citation>
    <scope>NUCLEOTIDE SEQUENCE</scope>
</reference>
<sequence>MEKMRYGRIIVVSSRISLPVSHEDIIIKVTPINQSYIPVSSISKKSGLLDEVFTTCVIKRYCRDQWDDSSVAVVAAFDGVQGTSVLVGNSLVPSCYAIFDLEPLSLYFDFIFTSEISKSLSISLDHLCHLAILCLDQHAHTLHHLENTQQDLCNRLDWLIWRTDLIS</sequence>